<protein>
    <submittedName>
        <fullName evidence="2">Uncharacterized protein</fullName>
    </submittedName>
</protein>
<evidence type="ECO:0000256" key="1">
    <source>
        <dbReference type="SAM" id="Phobius"/>
    </source>
</evidence>
<evidence type="ECO:0000313" key="2">
    <source>
        <dbReference type="EMBL" id="EEX74636.1"/>
    </source>
</evidence>
<comment type="caution">
    <text evidence="2">The sequence shown here is derived from an EMBL/GenBank/DDBJ whole genome shotgun (WGS) entry which is preliminary data.</text>
</comment>
<accession>C9MXM7</accession>
<keyword evidence="1" id="KW-0472">Membrane</keyword>
<dbReference type="RefSeq" id="WP_006804611.1">
    <property type="nucleotide sequence ID" value="NZ_GG700632.1"/>
</dbReference>
<organism evidence="2 3">
    <name type="scientific">Leptotrichia hofstadii F0254</name>
    <dbReference type="NCBI Taxonomy" id="634994"/>
    <lineage>
        <taxon>Bacteria</taxon>
        <taxon>Fusobacteriati</taxon>
        <taxon>Fusobacteriota</taxon>
        <taxon>Fusobacteriia</taxon>
        <taxon>Fusobacteriales</taxon>
        <taxon>Leptotrichiaceae</taxon>
        <taxon>Leptotrichia</taxon>
    </lineage>
</organism>
<name>C9MXM7_9FUSO</name>
<dbReference type="STRING" id="634994.GCWU000323_01275"/>
<gene>
    <name evidence="2" type="ORF">GCWU000323_01275</name>
</gene>
<feature type="transmembrane region" description="Helical" evidence="1">
    <location>
        <begin position="6"/>
        <end position="22"/>
    </location>
</feature>
<keyword evidence="1" id="KW-0812">Transmembrane</keyword>
<proteinExistence type="predicted"/>
<keyword evidence="1" id="KW-1133">Transmembrane helix</keyword>
<dbReference type="EMBL" id="ACVB02000009">
    <property type="protein sequence ID" value="EEX74636.1"/>
    <property type="molecule type" value="Genomic_DNA"/>
</dbReference>
<dbReference type="eggNOG" id="COG0681">
    <property type="taxonomic scope" value="Bacteria"/>
</dbReference>
<dbReference type="Proteomes" id="UP000006233">
    <property type="component" value="Unassembled WGS sequence"/>
</dbReference>
<dbReference type="HOGENOM" id="CLU_3100368_0_0_0"/>
<reference evidence="2 3" key="1">
    <citation type="submission" date="2009-09" db="EMBL/GenBank/DDBJ databases">
        <authorList>
            <person name="Weinstock G."/>
            <person name="Sodergren E."/>
            <person name="Clifton S."/>
            <person name="Fulton L."/>
            <person name="Fulton B."/>
            <person name="Courtney L."/>
            <person name="Fronick C."/>
            <person name="Harrison M."/>
            <person name="Strong C."/>
            <person name="Farmer C."/>
            <person name="Delahaunty K."/>
            <person name="Markovic C."/>
            <person name="Hall O."/>
            <person name="Minx P."/>
            <person name="Tomlinson C."/>
            <person name="Mitreva M."/>
            <person name="Nelson J."/>
            <person name="Hou S."/>
            <person name="Wollam A."/>
            <person name="Pepin K.H."/>
            <person name="Johnson M."/>
            <person name="Bhonagiri V."/>
            <person name="Nash W.E."/>
            <person name="Warren W."/>
            <person name="Chinwalla A."/>
            <person name="Mardis E.R."/>
            <person name="Wilson R.K."/>
        </authorList>
    </citation>
    <scope>NUCLEOTIDE SEQUENCE [LARGE SCALE GENOMIC DNA]</scope>
    <source>
        <strain evidence="2 3">F0254</strain>
    </source>
</reference>
<sequence>MNMLLWGAFYIVASLFLLFFFFKEKQVIHWIRVKEDEILQKVSLEKNQKML</sequence>
<evidence type="ECO:0000313" key="3">
    <source>
        <dbReference type="Proteomes" id="UP000006233"/>
    </source>
</evidence>
<dbReference type="AlphaFoldDB" id="C9MXM7"/>